<evidence type="ECO:0000313" key="6">
    <source>
        <dbReference type="Proteomes" id="UP000189310"/>
    </source>
</evidence>
<evidence type="ECO:0000313" key="4">
    <source>
        <dbReference type="EMBL" id="SCZ22742.1"/>
    </source>
</evidence>
<dbReference type="RefSeq" id="WP_027599863.1">
    <property type="nucleotide sequence ID" value="NZ_FMWB01000001.1"/>
</dbReference>
<feature type="chain" id="PRO_5043144750" description="Lipoprotein" evidence="2">
    <location>
        <begin position="22"/>
        <end position="467"/>
    </location>
</feature>
<keyword evidence="2" id="KW-0732">Signal</keyword>
<evidence type="ECO:0008006" key="7">
    <source>
        <dbReference type="Google" id="ProtNLM"/>
    </source>
</evidence>
<dbReference type="OrthoDB" id="6992273at2"/>
<organism evidence="4 5">
    <name type="scientific">Pseudomonas oryzihabitans</name>
    <dbReference type="NCBI Taxonomy" id="47885"/>
    <lineage>
        <taxon>Bacteria</taxon>
        <taxon>Pseudomonadati</taxon>
        <taxon>Pseudomonadota</taxon>
        <taxon>Gammaproteobacteria</taxon>
        <taxon>Pseudomonadales</taxon>
        <taxon>Pseudomonadaceae</taxon>
        <taxon>Pseudomonas</taxon>
    </lineage>
</organism>
<name>A0A1G5MC58_9PSED</name>
<reference evidence="5" key="2">
    <citation type="submission" date="2016-10" db="EMBL/GenBank/DDBJ databases">
        <authorList>
            <person name="de Groot N.N."/>
        </authorList>
    </citation>
    <scope>NUCLEOTIDE SEQUENCE [LARGE SCALE GENOMIC DNA]</scope>
    <source>
        <strain evidence="5">DSM 15758</strain>
    </source>
</reference>
<protein>
    <recommendedName>
        <fullName evidence="7">Lipoprotein</fullName>
    </recommendedName>
</protein>
<evidence type="ECO:0000313" key="3">
    <source>
        <dbReference type="EMBL" id="ONN69903.1"/>
    </source>
</evidence>
<dbReference type="AlphaFoldDB" id="A0A1G5MC58"/>
<reference evidence="3 6" key="3">
    <citation type="submission" date="2017-01" db="EMBL/GenBank/DDBJ databases">
        <title>Pseudomonas psychrotolerans genome sequencing and assembly.</title>
        <authorList>
            <person name="Vyas B."/>
            <person name="Mayilraj S."/>
        </authorList>
    </citation>
    <scope>NUCLEOTIDE SEQUENCE [LARGE SCALE GENOMIC DNA]</scope>
    <source>
        <strain evidence="3 6">SDS18</strain>
    </source>
</reference>
<dbReference type="Proteomes" id="UP000183046">
    <property type="component" value="Unassembled WGS sequence"/>
</dbReference>
<feature type="region of interest" description="Disordered" evidence="1">
    <location>
        <begin position="244"/>
        <end position="264"/>
    </location>
</feature>
<evidence type="ECO:0000256" key="1">
    <source>
        <dbReference type="SAM" id="MobiDB-lite"/>
    </source>
</evidence>
<accession>A0A1G5MC58</accession>
<dbReference type="Proteomes" id="UP000189310">
    <property type="component" value="Unassembled WGS sequence"/>
</dbReference>
<keyword evidence="6" id="KW-1185">Reference proteome</keyword>
<proteinExistence type="predicted"/>
<comment type="caution">
    <text evidence="4">The sequence shown here is derived from an EMBL/GenBank/DDBJ whole genome shotgun (WGS) entry which is preliminary data.</text>
</comment>
<reference evidence="4" key="1">
    <citation type="submission" date="2016-10" db="EMBL/GenBank/DDBJ databases">
        <authorList>
            <person name="Varghese N."/>
            <person name="Submissions S."/>
        </authorList>
    </citation>
    <scope>NUCLEOTIDE SEQUENCE</scope>
    <source>
        <strain evidence="4">DSM 15758</strain>
    </source>
</reference>
<evidence type="ECO:0000256" key="2">
    <source>
        <dbReference type="SAM" id="SignalP"/>
    </source>
</evidence>
<dbReference type="PROSITE" id="PS51257">
    <property type="entry name" value="PROKAR_LIPOPROTEIN"/>
    <property type="match status" value="1"/>
</dbReference>
<feature type="signal peptide" evidence="2">
    <location>
        <begin position="1"/>
        <end position="21"/>
    </location>
</feature>
<dbReference type="EMBL" id="FMWB01000001">
    <property type="protein sequence ID" value="SCZ22742.1"/>
    <property type="molecule type" value="Genomic_DNA"/>
</dbReference>
<sequence>MISSRFSALCLLSLLAGCSTQQPPAEAPTGADDLFARPIIAESVLREGSRLQMALALADGGSALVSLDCVADQAELLYLDGAQRVYPGRVNAYAAPLPLSAAKVAALKQRPDVAALCARPANADWRALARGPGGDTLVIDRNSLVDDNGVRRFWAGQQLPVVLQTPRYGAPVRQWRESLAADCTARRYLLLARYGLDDAGRVTDSQPSAQGQEAFTAAPAERRTLLEAACDRRDALLATPRMEEVRAAATPPAAPPPPGELPAAQAQPLQALKALALPAPRVAVQRFVEEGESRYEGQTHAYREEVQVSPGAQPGLLRFSAQGKAARVDSLTWRGLIDLVRRTRIDNGNLPVEEVASLDQLTFSGDWRALAVGSQVGYQARQTLTGNLKGAEQREIRLSCKVVGDGEARRVLASLSGRAKTLECRHGEAGHGPLSRWTYLEDYGFFHLTSVGAGRAMGLEKHLSDLR</sequence>
<evidence type="ECO:0000313" key="5">
    <source>
        <dbReference type="Proteomes" id="UP000183046"/>
    </source>
</evidence>
<gene>
    <name evidence="3" type="ORF">BVL52_16645</name>
    <name evidence="4" type="ORF">SAMN05216279_101583</name>
</gene>
<dbReference type="EMBL" id="MTLN01000008">
    <property type="protein sequence ID" value="ONN69903.1"/>
    <property type="molecule type" value="Genomic_DNA"/>
</dbReference>